<dbReference type="RefSeq" id="WP_132285250.1">
    <property type="nucleotide sequence ID" value="NZ_SKBM01000003.1"/>
</dbReference>
<reference evidence="1 2" key="1">
    <citation type="submission" date="2019-03" db="EMBL/GenBank/DDBJ databases">
        <title>Paracraurococcus aquatilis NE82 genome sequence.</title>
        <authorList>
            <person name="Zhao Y."/>
            <person name="Du Z."/>
        </authorList>
    </citation>
    <scope>NUCLEOTIDE SEQUENCE [LARGE SCALE GENOMIC DNA]</scope>
    <source>
        <strain evidence="1 2">NE82</strain>
    </source>
</reference>
<dbReference type="EMBL" id="SKBM01000003">
    <property type="protein sequence ID" value="TCZ65564.1"/>
    <property type="molecule type" value="Genomic_DNA"/>
</dbReference>
<name>A0A4R4DSJ2_9PROT</name>
<evidence type="ECO:0000313" key="2">
    <source>
        <dbReference type="Proteomes" id="UP000295023"/>
    </source>
</evidence>
<organism evidence="1 2">
    <name type="scientific">Roseicella aquatilis</name>
    <dbReference type="NCBI Taxonomy" id="2527868"/>
    <lineage>
        <taxon>Bacteria</taxon>
        <taxon>Pseudomonadati</taxon>
        <taxon>Pseudomonadota</taxon>
        <taxon>Alphaproteobacteria</taxon>
        <taxon>Acetobacterales</taxon>
        <taxon>Roseomonadaceae</taxon>
        <taxon>Roseicella</taxon>
    </lineage>
</organism>
<keyword evidence="2" id="KW-1185">Reference proteome</keyword>
<sequence>MNPRLGSTDFLQAVRTDPRIPGNHPALFSVGLARRLNALLASGAIPSERVAGRFYIDPAHAPRAAELLGLIATRKAA</sequence>
<evidence type="ECO:0000313" key="1">
    <source>
        <dbReference type="EMBL" id="TCZ65564.1"/>
    </source>
</evidence>
<comment type="caution">
    <text evidence="1">The sequence shown here is derived from an EMBL/GenBank/DDBJ whole genome shotgun (WGS) entry which is preliminary data.</text>
</comment>
<gene>
    <name evidence="1" type="ORF">EXY23_05185</name>
</gene>
<accession>A0A4R4DSJ2</accession>
<protein>
    <submittedName>
        <fullName evidence="1">Uncharacterized protein</fullName>
    </submittedName>
</protein>
<dbReference type="Proteomes" id="UP000295023">
    <property type="component" value="Unassembled WGS sequence"/>
</dbReference>
<proteinExistence type="predicted"/>
<dbReference type="AlphaFoldDB" id="A0A4R4DSJ2"/>